<dbReference type="PANTHER" id="PTHR11573:SF6">
    <property type="entry name" value="RIBONUCLEOSIDE-DIPHOSPHATE REDUCTASE LARGE SUBUNIT"/>
    <property type="match status" value="1"/>
</dbReference>
<dbReference type="EMBL" id="SJDU01000107">
    <property type="protein sequence ID" value="TKZ35400.1"/>
    <property type="molecule type" value="Genomic_DNA"/>
</dbReference>
<evidence type="ECO:0000256" key="4">
    <source>
        <dbReference type="PROSITE-ProRule" id="PRU00492"/>
    </source>
</evidence>
<keyword evidence="2 4" id="KW-0067">ATP-binding</keyword>
<dbReference type="PROSITE" id="PS51161">
    <property type="entry name" value="ATP_CONE"/>
    <property type="match status" value="1"/>
</dbReference>
<feature type="domain" description="ATP-cone" evidence="5">
    <location>
        <begin position="10"/>
        <end position="99"/>
    </location>
</feature>
<dbReference type="InterPro" id="IPR013509">
    <property type="entry name" value="RNR_lsu_N"/>
</dbReference>
<evidence type="ECO:0000256" key="1">
    <source>
        <dbReference type="ARBA" id="ARBA00022741"/>
    </source>
</evidence>
<feature type="non-terminal residue" evidence="6">
    <location>
        <position position="227"/>
    </location>
</feature>
<comment type="caution">
    <text evidence="6">The sequence shown here is derived from an EMBL/GenBank/DDBJ whole genome shotgun (WGS) entry which is preliminary data.</text>
</comment>
<evidence type="ECO:0000313" key="7">
    <source>
        <dbReference type="Proteomes" id="UP000310168"/>
    </source>
</evidence>
<dbReference type="Pfam" id="PF03477">
    <property type="entry name" value="ATP-cone"/>
    <property type="match status" value="1"/>
</dbReference>
<evidence type="ECO:0000256" key="3">
    <source>
        <dbReference type="ARBA" id="ARBA00023116"/>
    </source>
</evidence>
<dbReference type="InterPro" id="IPR008926">
    <property type="entry name" value="RNR_R1-su_N"/>
</dbReference>
<sequence>MIELTKDKKHIIIKRDGREEPFNEEKLKKVINWATDNKEVFTNALLQGLNIKINDKMKIEVLYDELINTAVNKISPLYPIYDTIAEKLYLMKIYKETAGLKKIGSYPHIKTFLKKGLKYKIYDKEIIKHFSERELDKINSMIEPNRDLLFTYKGLAIFNRKYCKSIGNKKLELPQITYMVAAMFSFYDDVYKGENKVMFDKSRNDRLKYIKRTYDMLSKHEVTFATP</sequence>
<evidence type="ECO:0000256" key="2">
    <source>
        <dbReference type="ARBA" id="ARBA00022840"/>
    </source>
</evidence>
<dbReference type="Pfam" id="PF00317">
    <property type="entry name" value="Ribonuc_red_lgN"/>
    <property type="match status" value="1"/>
</dbReference>
<dbReference type="InterPro" id="IPR005144">
    <property type="entry name" value="ATP-cone_dom"/>
</dbReference>
<reference evidence="6 7" key="1">
    <citation type="journal article" date="2019" name="Anaerobe">
        <title>Brachyspira catarrhinii sp. nov., an anaerobic intestinal spirochaete isolated from vervet monkeys may have been misidentified as Brachyspira aalborgi in previous studies.</title>
        <authorList>
            <person name="Phillips N.D."/>
            <person name="La T."/>
            <person name="Hampson D.J."/>
        </authorList>
    </citation>
    <scope>NUCLEOTIDE SEQUENCE [LARGE SCALE GENOMIC DNA]</scope>
    <source>
        <strain evidence="6 7">Z12</strain>
    </source>
</reference>
<dbReference type="RefSeq" id="WP_236847081.1">
    <property type="nucleotide sequence ID" value="NZ_SJDU01000107.1"/>
</dbReference>
<dbReference type="SUPFAM" id="SSF48168">
    <property type="entry name" value="R1 subunit of ribonucleotide reductase, N-terminal domain"/>
    <property type="match status" value="1"/>
</dbReference>
<organism evidence="6 7">
    <name type="scientific">Brachyspira catarrhinii</name>
    <dbReference type="NCBI Taxonomy" id="2528966"/>
    <lineage>
        <taxon>Bacteria</taxon>
        <taxon>Pseudomonadati</taxon>
        <taxon>Spirochaetota</taxon>
        <taxon>Spirochaetia</taxon>
        <taxon>Brachyspirales</taxon>
        <taxon>Brachyspiraceae</taxon>
        <taxon>Brachyspira</taxon>
    </lineage>
</organism>
<name>A0ABY2TRN0_9SPIR</name>
<gene>
    <name evidence="6" type="ORF">EZH24_05440</name>
</gene>
<dbReference type="PANTHER" id="PTHR11573">
    <property type="entry name" value="RIBONUCLEOSIDE-DIPHOSPHATE REDUCTASE LARGE CHAIN"/>
    <property type="match status" value="1"/>
</dbReference>
<dbReference type="Proteomes" id="UP000310168">
    <property type="component" value="Unassembled WGS sequence"/>
</dbReference>
<accession>A0ABY2TRN0</accession>
<keyword evidence="7" id="KW-1185">Reference proteome</keyword>
<dbReference type="Gene3D" id="3.20.70.20">
    <property type="match status" value="1"/>
</dbReference>
<evidence type="ECO:0000259" key="5">
    <source>
        <dbReference type="PROSITE" id="PS51161"/>
    </source>
</evidence>
<protein>
    <submittedName>
        <fullName evidence="6">Ribonucleoside-diphosphate reductase subunit alpha</fullName>
    </submittedName>
</protein>
<dbReference type="InterPro" id="IPR039718">
    <property type="entry name" value="Rrm1"/>
</dbReference>
<evidence type="ECO:0000313" key="6">
    <source>
        <dbReference type="EMBL" id="TKZ35400.1"/>
    </source>
</evidence>
<keyword evidence="3" id="KW-0215">Deoxyribonucleotide synthesis</keyword>
<proteinExistence type="predicted"/>
<keyword evidence="1 4" id="KW-0547">Nucleotide-binding</keyword>